<evidence type="ECO:0000313" key="3">
    <source>
        <dbReference type="EMBL" id="GAA1769977.1"/>
    </source>
</evidence>
<keyword evidence="2" id="KW-0732">Signal</keyword>
<keyword evidence="4" id="KW-1185">Reference proteome</keyword>
<accession>A0ABN2L0R2</accession>
<dbReference type="RefSeq" id="WP_344085945.1">
    <property type="nucleotide sequence ID" value="NZ_BAAALS010000027.1"/>
</dbReference>
<evidence type="ECO:0000256" key="2">
    <source>
        <dbReference type="SAM" id="SignalP"/>
    </source>
</evidence>
<dbReference type="EMBL" id="BAAALS010000027">
    <property type="protein sequence ID" value="GAA1769977.1"/>
    <property type="molecule type" value="Genomic_DNA"/>
</dbReference>
<comment type="caution">
    <text evidence="3">The sequence shown here is derived from an EMBL/GenBank/DDBJ whole genome shotgun (WGS) entry which is preliminary data.</text>
</comment>
<organism evidence="3 4">
    <name type="scientific">Luedemannella helvata</name>
    <dbReference type="NCBI Taxonomy" id="349315"/>
    <lineage>
        <taxon>Bacteria</taxon>
        <taxon>Bacillati</taxon>
        <taxon>Actinomycetota</taxon>
        <taxon>Actinomycetes</taxon>
        <taxon>Micromonosporales</taxon>
        <taxon>Micromonosporaceae</taxon>
        <taxon>Luedemannella</taxon>
    </lineage>
</organism>
<evidence type="ECO:0000256" key="1">
    <source>
        <dbReference type="SAM" id="MobiDB-lite"/>
    </source>
</evidence>
<feature type="region of interest" description="Disordered" evidence="1">
    <location>
        <begin position="89"/>
        <end position="116"/>
    </location>
</feature>
<dbReference type="PROSITE" id="PS51257">
    <property type="entry name" value="PROKAR_LIPOPROTEIN"/>
    <property type="match status" value="1"/>
</dbReference>
<name>A0ABN2L0R2_9ACTN</name>
<gene>
    <name evidence="3" type="ORF">GCM10009681_46740</name>
</gene>
<protein>
    <submittedName>
        <fullName evidence="3">Beta-propeller domain-containing protein</fullName>
    </submittedName>
</protein>
<feature type="signal peptide" evidence="2">
    <location>
        <begin position="1"/>
        <end position="20"/>
    </location>
</feature>
<dbReference type="InterPro" id="IPR019198">
    <property type="entry name" value="Beta_propeller_containing"/>
</dbReference>
<evidence type="ECO:0000313" key="4">
    <source>
        <dbReference type="Proteomes" id="UP001500655"/>
    </source>
</evidence>
<sequence>MTPTPLRVGLVLATLGATLAGCTGPGPLDAPNPAVPTPPVAPAGPYQLVAFDTCANLLDELRTAAKASAQAGGFNRRLPMDGAADNMARDSAAKAPTGDGSAGYSGTNNHEAGVEEPDTVKTDGRRIVTVRRGVLRVIDPATRRVTGELDLARVPVTAPGYEPMRWSPTNLLLAGDRALVLTTDAGLDAAPAAPSKRMAQWGAVRAILVDLSGSPRLVSSYRIDGALVDARQVGNTARLVVRGNPRLDVPYWDGQTESEWLADYRALIDKAPIGQWLPRYEIETGGRVETGNVECDEVRRPDAYSALETLTLASFDLAADSLGRGDPLTLVADGETVYGTATSLYVATGERWRLRRAVGGGVRSDVRAPGEPATTIYRFDTSGAVPVFVGGGRVSGYLLNQYALSEWDGTLRVATTTSEPWTTGDRAPRSESAVSALRLVDGQLKQVGHVGGLGKGERIFGVRFAGPIGYVVTFRQVDPLYTVDLADPTRPTVRGELKVDGYSAYLHPLDGTRLLGVGQDVRDGRTRGTQVAVFDVADLDKPRRVSRLTITGSSSDAEYDPHAFLYWPATGTVVLPTYDHDRFDGRQGATAVVLRVVGSDVRTVGSLTHPVRGGSEPYQSKITRSLVIDGVLWTVSDAGLQANDLGTLARQAWLPYD</sequence>
<dbReference type="Pfam" id="PF09826">
    <property type="entry name" value="Beta_propel"/>
    <property type="match status" value="1"/>
</dbReference>
<feature type="chain" id="PRO_5046259536" evidence="2">
    <location>
        <begin position="21"/>
        <end position="657"/>
    </location>
</feature>
<dbReference type="Proteomes" id="UP001500655">
    <property type="component" value="Unassembled WGS sequence"/>
</dbReference>
<reference evidence="3 4" key="1">
    <citation type="journal article" date="2019" name="Int. J. Syst. Evol. Microbiol.">
        <title>The Global Catalogue of Microorganisms (GCM) 10K type strain sequencing project: providing services to taxonomists for standard genome sequencing and annotation.</title>
        <authorList>
            <consortium name="The Broad Institute Genomics Platform"/>
            <consortium name="The Broad Institute Genome Sequencing Center for Infectious Disease"/>
            <person name="Wu L."/>
            <person name="Ma J."/>
        </authorList>
    </citation>
    <scope>NUCLEOTIDE SEQUENCE [LARGE SCALE GENOMIC DNA]</scope>
    <source>
        <strain evidence="3 4">JCM 13249</strain>
    </source>
</reference>
<proteinExistence type="predicted"/>